<sequence>MNWNRPPAKNTGFAPKKQFSLKASKGNPESTNRLPKPNSVFATVDNAEYRPSLRFTAGGPSEPQPTADSPLNSPTTSPTSAAGQKLAADSALSPTSNQASHEAGDSDEADPLDAFMAGIDKQVHQEAQTLHTKFKTPLETLENDDPMDAYLDHLKKRDAAAEEANLDHSQSVMDAGNRGALSEHGDSNPLLFKKEIVPLSQIDHAAIDYLDIEKCFYIEHDDIAKLSDQEVCDFRRQWNIHVSGASVPKPCLSFGHFGFDEDLMGRIAACGYTEPTAIQKQAIPVAMAGRDIIGIAKTGSGKTAAFVLPMLVHLMDQPELKRGEGPIGLVLAPTRELAHQIHREAKRFAQACGAHVAVVYGGMSKTDQFKELRGQSVDILVATPGRLIDLVKMKATNLHRVSYLVLDEADRMFDLGFEPQVRSVCDRVRPDRQTLLFSATFPRKIERLALQVTSNDAVRVNIGHVGEANTDVTQKFHVVTSETAKWDWLEAHVAGLCAQGSVLIFISRVGQADILADNLTILGWPCGALHGNMLQGDRDRVLREFKSGKTTLLAATDVAARGLDIKTIKTVLNFDVARDIDSHVHRIGRTGRAGEKGTAITLLMPQESRMAGDLVRQLELVGEAVPPELYQLAMNNARFRQSRDRLRSSLHGNRLHRGRGPGQGRGRGRGRGSTYHQRLLENPGLSTLTAGAQLSGDRRGLGSQAAYGFNSTPHRKRPSTTAFQGSRMSFVPAQQSAATDASLSSPNHRKPKRPKGHEGE</sequence>
<evidence type="ECO:0000256" key="6">
    <source>
        <dbReference type="ARBA" id="ARBA00022840"/>
    </source>
</evidence>
<dbReference type="Pfam" id="PF00271">
    <property type="entry name" value="Helicase_C"/>
    <property type="match status" value="1"/>
</dbReference>
<gene>
    <name evidence="14" type="ORF">H4R34_002355</name>
</gene>
<dbReference type="FunFam" id="3.40.50.300:FF:000079">
    <property type="entry name" value="probable ATP-dependent RNA helicase DDX17"/>
    <property type="match status" value="1"/>
</dbReference>
<dbReference type="SUPFAM" id="SSF52540">
    <property type="entry name" value="P-loop containing nucleoside triphosphate hydrolases"/>
    <property type="match status" value="2"/>
</dbReference>
<dbReference type="Gene3D" id="3.40.50.300">
    <property type="entry name" value="P-loop containing nucleotide triphosphate hydrolases"/>
    <property type="match status" value="2"/>
</dbReference>
<feature type="domain" description="Helicase ATP-binding" evidence="11">
    <location>
        <begin position="283"/>
        <end position="459"/>
    </location>
</feature>
<keyword evidence="6 9" id="KW-0067">ATP-binding</keyword>
<dbReference type="PROSITE" id="PS51194">
    <property type="entry name" value="HELICASE_CTER"/>
    <property type="match status" value="1"/>
</dbReference>
<dbReference type="GO" id="GO:0005634">
    <property type="term" value="C:nucleus"/>
    <property type="evidence" value="ECO:0007669"/>
    <property type="project" value="UniProtKB-SubCell"/>
</dbReference>
<dbReference type="PANTHER" id="PTHR47958">
    <property type="entry name" value="ATP-DEPENDENT RNA HELICASE DBP3"/>
    <property type="match status" value="1"/>
</dbReference>
<dbReference type="AlphaFoldDB" id="A0A9W8B895"/>
<dbReference type="InterPro" id="IPR011545">
    <property type="entry name" value="DEAD/DEAH_box_helicase_dom"/>
</dbReference>
<evidence type="ECO:0000256" key="1">
    <source>
        <dbReference type="ARBA" id="ARBA00004123"/>
    </source>
</evidence>
<evidence type="ECO:0000313" key="14">
    <source>
        <dbReference type="EMBL" id="KAJ1980715.1"/>
    </source>
</evidence>
<evidence type="ECO:0000259" key="12">
    <source>
        <dbReference type="PROSITE" id="PS51194"/>
    </source>
</evidence>
<evidence type="ECO:0000256" key="10">
    <source>
        <dbReference type="SAM" id="MobiDB-lite"/>
    </source>
</evidence>
<dbReference type="InterPro" id="IPR014014">
    <property type="entry name" value="RNA_helicase_DEAD_Q_motif"/>
</dbReference>
<evidence type="ECO:0000313" key="15">
    <source>
        <dbReference type="Proteomes" id="UP001151582"/>
    </source>
</evidence>
<feature type="domain" description="DEAD-box RNA helicase Q" evidence="13">
    <location>
        <begin position="252"/>
        <end position="280"/>
    </location>
</feature>
<dbReference type="PROSITE" id="PS51195">
    <property type="entry name" value="Q_MOTIF"/>
    <property type="match status" value="1"/>
</dbReference>
<reference evidence="14" key="1">
    <citation type="submission" date="2022-07" db="EMBL/GenBank/DDBJ databases">
        <title>Phylogenomic reconstructions and comparative analyses of Kickxellomycotina fungi.</title>
        <authorList>
            <person name="Reynolds N.K."/>
            <person name="Stajich J.E."/>
            <person name="Barry K."/>
            <person name="Grigoriev I.V."/>
            <person name="Crous P."/>
            <person name="Smith M.E."/>
        </authorList>
    </citation>
    <scope>NUCLEOTIDE SEQUENCE</scope>
    <source>
        <strain evidence="14">RSA 567</strain>
    </source>
</reference>
<feature type="short sequence motif" description="Q motif" evidence="8">
    <location>
        <begin position="252"/>
        <end position="280"/>
    </location>
</feature>
<dbReference type="Pfam" id="PF00270">
    <property type="entry name" value="DEAD"/>
    <property type="match status" value="1"/>
</dbReference>
<dbReference type="EMBL" id="JANBQB010000156">
    <property type="protein sequence ID" value="KAJ1980715.1"/>
    <property type="molecule type" value="Genomic_DNA"/>
</dbReference>
<dbReference type="SMART" id="SM00487">
    <property type="entry name" value="DEXDc"/>
    <property type="match status" value="1"/>
</dbReference>
<evidence type="ECO:0000256" key="9">
    <source>
        <dbReference type="RuleBase" id="RU000492"/>
    </source>
</evidence>
<evidence type="ECO:0000256" key="3">
    <source>
        <dbReference type="ARBA" id="ARBA00022741"/>
    </source>
</evidence>
<dbReference type="GO" id="GO:0016787">
    <property type="term" value="F:hydrolase activity"/>
    <property type="evidence" value="ECO:0007669"/>
    <property type="project" value="UniProtKB-KW"/>
</dbReference>
<dbReference type="InterPro" id="IPR027417">
    <property type="entry name" value="P-loop_NTPase"/>
</dbReference>
<dbReference type="PROSITE" id="PS00039">
    <property type="entry name" value="DEAD_ATP_HELICASE"/>
    <property type="match status" value="1"/>
</dbReference>
<name>A0A9W8B895_9FUNG</name>
<comment type="caution">
    <text evidence="14">The sequence shown here is derived from an EMBL/GenBank/DDBJ whole genome shotgun (WGS) entry which is preliminary data.</text>
</comment>
<feature type="region of interest" description="Disordered" evidence="10">
    <location>
        <begin position="648"/>
        <end position="675"/>
    </location>
</feature>
<keyword evidence="4 9" id="KW-0378">Hydrolase</keyword>
<proteinExistence type="inferred from homology"/>
<keyword evidence="15" id="KW-1185">Reference proteome</keyword>
<dbReference type="InterPro" id="IPR014001">
    <property type="entry name" value="Helicase_ATP-bd"/>
</dbReference>
<dbReference type="GO" id="GO:0003724">
    <property type="term" value="F:RNA helicase activity"/>
    <property type="evidence" value="ECO:0007669"/>
    <property type="project" value="UniProtKB-EC"/>
</dbReference>
<feature type="region of interest" description="Disordered" evidence="10">
    <location>
        <begin position="695"/>
        <end position="760"/>
    </location>
</feature>
<evidence type="ECO:0000256" key="2">
    <source>
        <dbReference type="ARBA" id="ARBA00012552"/>
    </source>
</evidence>
<evidence type="ECO:0000256" key="5">
    <source>
        <dbReference type="ARBA" id="ARBA00022806"/>
    </source>
</evidence>
<keyword evidence="5 9" id="KW-0347">Helicase</keyword>
<feature type="region of interest" description="Disordered" evidence="10">
    <location>
        <begin position="1"/>
        <end position="111"/>
    </location>
</feature>
<dbReference type="PROSITE" id="PS51192">
    <property type="entry name" value="HELICASE_ATP_BIND_1"/>
    <property type="match status" value="1"/>
</dbReference>
<organism evidence="14 15">
    <name type="scientific">Dimargaris verticillata</name>
    <dbReference type="NCBI Taxonomy" id="2761393"/>
    <lineage>
        <taxon>Eukaryota</taxon>
        <taxon>Fungi</taxon>
        <taxon>Fungi incertae sedis</taxon>
        <taxon>Zoopagomycota</taxon>
        <taxon>Kickxellomycotina</taxon>
        <taxon>Dimargaritomycetes</taxon>
        <taxon>Dimargaritales</taxon>
        <taxon>Dimargaritaceae</taxon>
        <taxon>Dimargaris</taxon>
    </lineage>
</organism>
<feature type="compositionally biased region" description="Low complexity" evidence="10">
    <location>
        <begin position="69"/>
        <end position="80"/>
    </location>
</feature>
<dbReference type="GO" id="GO:0003676">
    <property type="term" value="F:nucleic acid binding"/>
    <property type="evidence" value="ECO:0007669"/>
    <property type="project" value="InterPro"/>
</dbReference>
<keyword evidence="3 9" id="KW-0547">Nucleotide-binding</keyword>
<evidence type="ECO:0000259" key="11">
    <source>
        <dbReference type="PROSITE" id="PS51192"/>
    </source>
</evidence>
<evidence type="ECO:0000256" key="7">
    <source>
        <dbReference type="ARBA" id="ARBA00023242"/>
    </source>
</evidence>
<dbReference type="OrthoDB" id="196131at2759"/>
<feature type="domain" description="Helicase C-terminal" evidence="12">
    <location>
        <begin position="488"/>
        <end position="633"/>
    </location>
</feature>
<dbReference type="GO" id="GO:0005524">
    <property type="term" value="F:ATP binding"/>
    <property type="evidence" value="ECO:0007669"/>
    <property type="project" value="UniProtKB-KW"/>
</dbReference>
<protein>
    <recommendedName>
        <fullName evidence="2">RNA helicase</fullName>
        <ecNumber evidence="2">3.6.4.13</ecNumber>
    </recommendedName>
</protein>
<dbReference type="Proteomes" id="UP001151582">
    <property type="component" value="Unassembled WGS sequence"/>
</dbReference>
<accession>A0A9W8B895</accession>
<evidence type="ECO:0000256" key="4">
    <source>
        <dbReference type="ARBA" id="ARBA00022801"/>
    </source>
</evidence>
<dbReference type="CDD" id="cd18787">
    <property type="entry name" value="SF2_C_DEAD"/>
    <property type="match status" value="1"/>
</dbReference>
<feature type="compositionally biased region" description="Polar residues" evidence="10">
    <location>
        <begin position="719"/>
        <end position="746"/>
    </location>
</feature>
<comment type="subcellular location">
    <subcellularLocation>
        <location evidence="1">Nucleus</location>
    </subcellularLocation>
</comment>
<dbReference type="InterPro" id="IPR000629">
    <property type="entry name" value="RNA-helicase_DEAD-box_CS"/>
</dbReference>
<evidence type="ECO:0000259" key="13">
    <source>
        <dbReference type="PROSITE" id="PS51195"/>
    </source>
</evidence>
<dbReference type="SMART" id="SM00490">
    <property type="entry name" value="HELICc"/>
    <property type="match status" value="1"/>
</dbReference>
<dbReference type="EC" id="3.6.4.13" evidence="2"/>
<keyword evidence="7" id="KW-0539">Nucleus</keyword>
<comment type="similarity">
    <text evidence="9">Belongs to the DEAD box helicase family.</text>
</comment>
<evidence type="ECO:0000256" key="8">
    <source>
        <dbReference type="PROSITE-ProRule" id="PRU00552"/>
    </source>
</evidence>
<feature type="compositionally biased region" description="Basic residues" evidence="10">
    <location>
        <begin position="747"/>
        <end position="760"/>
    </location>
</feature>
<dbReference type="InterPro" id="IPR001650">
    <property type="entry name" value="Helicase_C-like"/>
</dbReference>